<accession>A0ABR6L908</accession>
<dbReference type="InterPro" id="IPR036286">
    <property type="entry name" value="LexA/Signal_pep-like_sf"/>
</dbReference>
<evidence type="ECO:0000313" key="2">
    <source>
        <dbReference type="Proteomes" id="UP000539538"/>
    </source>
</evidence>
<dbReference type="EMBL" id="JACHOT010000011">
    <property type="protein sequence ID" value="MBB4653285.1"/>
    <property type="molecule type" value="Genomic_DNA"/>
</dbReference>
<comment type="caution">
    <text evidence="1">The sequence shown here is derived from an EMBL/GenBank/DDBJ whole genome shotgun (WGS) entry which is preliminary data.</text>
</comment>
<name>A0ABR6L908_9HYPH</name>
<dbReference type="Proteomes" id="UP000539538">
    <property type="component" value="Unassembled WGS sequence"/>
</dbReference>
<evidence type="ECO:0008006" key="3">
    <source>
        <dbReference type="Google" id="ProtNLM"/>
    </source>
</evidence>
<keyword evidence="2" id="KW-1185">Reference proteome</keyword>
<reference evidence="1 2" key="1">
    <citation type="submission" date="2020-08" db="EMBL/GenBank/DDBJ databases">
        <title>Genomic Encyclopedia of Type Strains, Phase IV (KMG-IV): sequencing the most valuable type-strain genomes for metagenomic binning, comparative biology and taxonomic classification.</title>
        <authorList>
            <person name="Goeker M."/>
        </authorList>
    </citation>
    <scope>NUCLEOTIDE SEQUENCE [LARGE SCALE GENOMIC DNA]</scope>
    <source>
        <strain evidence="1 2">DSM 7050</strain>
    </source>
</reference>
<proteinExistence type="predicted"/>
<dbReference type="SUPFAM" id="SSF51306">
    <property type="entry name" value="LexA/Signal peptidase"/>
    <property type="match status" value="1"/>
</dbReference>
<evidence type="ECO:0000313" key="1">
    <source>
        <dbReference type="EMBL" id="MBB4653285.1"/>
    </source>
</evidence>
<protein>
    <recommendedName>
        <fullName evidence="3">Peptidase S24/S26A/S26B/S26C domain-containing protein</fullName>
    </recommendedName>
</protein>
<gene>
    <name evidence="1" type="ORF">GGQ99_005070</name>
</gene>
<organism evidence="1 2">
    <name type="scientific">Aminobacter niigataensis</name>
    <dbReference type="NCBI Taxonomy" id="83265"/>
    <lineage>
        <taxon>Bacteria</taxon>
        <taxon>Pseudomonadati</taxon>
        <taxon>Pseudomonadota</taxon>
        <taxon>Alphaproteobacteria</taxon>
        <taxon>Hyphomicrobiales</taxon>
        <taxon>Phyllobacteriaceae</taxon>
        <taxon>Aminobacter</taxon>
    </lineage>
</organism>
<dbReference type="RefSeq" id="WP_246389739.1">
    <property type="nucleotide sequence ID" value="NZ_BAAAVZ010000020.1"/>
</dbReference>
<sequence>MTMDLFPITAAPEAIYSDALRIEPVIGDGMSPRLRDGFDFVLVKPVDRYVGEGTYVRFNGIGPELICVQNMMDRLRLFRENPHYSDHYCSKEQFDDSVLAIVVADIKVRDQRFLTKGARS</sequence>